<keyword evidence="2 7" id="KW-0812">Transmembrane</keyword>
<dbReference type="PANTHER" id="PTHR12011:SF347">
    <property type="entry name" value="FI21270P1-RELATED"/>
    <property type="match status" value="1"/>
</dbReference>
<evidence type="ECO:0000259" key="8">
    <source>
        <dbReference type="PROSITE" id="PS50221"/>
    </source>
</evidence>
<dbReference type="Gene3D" id="1.20.1070.10">
    <property type="entry name" value="Rhodopsin 7-helix transmembrane proteins"/>
    <property type="match status" value="1"/>
</dbReference>
<accession>A0A7R9AE39</accession>
<keyword evidence="11" id="KW-1185">Reference proteome</keyword>
<dbReference type="InterPro" id="IPR057244">
    <property type="entry name" value="GAIN_B"/>
</dbReference>
<feature type="transmembrane region" description="Helical" evidence="7">
    <location>
        <begin position="265"/>
        <end position="284"/>
    </location>
</feature>
<name>A0A7R9AE39_9CRUS</name>
<keyword evidence="5" id="KW-1015">Disulfide bond</keyword>
<gene>
    <name evidence="10" type="ORF">DSTB1V02_LOCUS12145</name>
</gene>
<dbReference type="GO" id="GO:0007166">
    <property type="term" value="P:cell surface receptor signaling pathway"/>
    <property type="evidence" value="ECO:0007669"/>
    <property type="project" value="InterPro"/>
</dbReference>
<feature type="transmembrane region" description="Helical" evidence="7">
    <location>
        <begin position="224"/>
        <end position="245"/>
    </location>
</feature>
<dbReference type="Gene3D" id="2.60.220.50">
    <property type="match status" value="1"/>
</dbReference>
<feature type="region of interest" description="Disordered" evidence="6">
    <location>
        <begin position="288"/>
        <end position="335"/>
    </location>
</feature>
<dbReference type="AlphaFoldDB" id="A0A7R9AE39"/>
<dbReference type="Pfam" id="PF00002">
    <property type="entry name" value="7tm_2"/>
    <property type="match status" value="1"/>
</dbReference>
<organism evidence="10">
    <name type="scientific">Darwinula stevensoni</name>
    <dbReference type="NCBI Taxonomy" id="69355"/>
    <lineage>
        <taxon>Eukaryota</taxon>
        <taxon>Metazoa</taxon>
        <taxon>Ecdysozoa</taxon>
        <taxon>Arthropoda</taxon>
        <taxon>Crustacea</taxon>
        <taxon>Oligostraca</taxon>
        <taxon>Ostracoda</taxon>
        <taxon>Podocopa</taxon>
        <taxon>Podocopida</taxon>
        <taxon>Darwinulocopina</taxon>
        <taxon>Darwinuloidea</taxon>
        <taxon>Darwinulidae</taxon>
        <taxon>Darwinula</taxon>
    </lineage>
</organism>
<evidence type="ECO:0000259" key="9">
    <source>
        <dbReference type="PROSITE" id="PS50261"/>
    </source>
</evidence>
<feature type="transmembrane region" description="Helical" evidence="7">
    <location>
        <begin position="89"/>
        <end position="107"/>
    </location>
</feature>
<dbReference type="InterPro" id="IPR046338">
    <property type="entry name" value="GAIN_dom_sf"/>
</dbReference>
<dbReference type="GO" id="GO:0004930">
    <property type="term" value="F:G protein-coupled receptor activity"/>
    <property type="evidence" value="ECO:0007669"/>
    <property type="project" value="InterPro"/>
</dbReference>
<dbReference type="EMBL" id="CAJPEV010004378">
    <property type="protein sequence ID" value="CAG0901692.1"/>
    <property type="molecule type" value="Genomic_DNA"/>
</dbReference>
<evidence type="ECO:0000256" key="2">
    <source>
        <dbReference type="ARBA" id="ARBA00022692"/>
    </source>
</evidence>
<dbReference type="GO" id="GO:0005886">
    <property type="term" value="C:plasma membrane"/>
    <property type="evidence" value="ECO:0007669"/>
    <property type="project" value="TreeGrafter"/>
</dbReference>
<evidence type="ECO:0000256" key="7">
    <source>
        <dbReference type="SAM" id="Phobius"/>
    </source>
</evidence>
<dbReference type="OrthoDB" id="1100386at2759"/>
<keyword evidence="4 7" id="KW-0472">Membrane</keyword>
<feature type="domain" description="GAIN-B" evidence="8">
    <location>
        <begin position="1"/>
        <end position="70"/>
    </location>
</feature>
<evidence type="ECO:0000256" key="5">
    <source>
        <dbReference type="ARBA" id="ARBA00023157"/>
    </source>
</evidence>
<dbReference type="PROSITE" id="PS50221">
    <property type="entry name" value="GAIN_B"/>
    <property type="match status" value="1"/>
</dbReference>
<feature type="compositionally biased region" description="Basic and acidic residues" evidence="6">
    <location>
        <begin position="292"/>
        <end position="303"/>
    </location>
</feature>
<feature type="domain" description="G-protein coupled receptors family 2 profile 2" evidence="9">
    <location>
        <begin position="121"/>
        <end position="278"/>
    </location>
</feature>
<dbReference type="InterPro" id="IPR000832">
    <property type="entry name" value="GPCR_2_secretin-like"/>
</dbReference>
<reference evidence="10" key="1">
    <citation type="submission" date="2020-11" db="EMBL/GenBank/DDBJ databases">
        <authorList>
            <person name="Tran Van P."/>
        </authorList>
    </citation>
    <scope>NUCLEOTIDE SEQUENCE</scope>
</reference>
<comment type="subcellular location">
    <subcellularLocation>
        <location evidence="1">Membrane</location>
        <topology evidence="1">Multi-pass membrane protein</topology>
    </subcellularLocation>
</comment>
<feature type="transmembrane region" description="Helical" evidence="7">
    <location>
        <begin position="187"/>
        <end position="212"/>
    </location>
</feature>
<evidence type="ECO:0000313" key="10">
    <source>
        <dbReference type="EMBL" id="CAD7252387.1"/>
    </source>
</evidence>
<feature type="transmembrane region" description="Helical" evidence="7">
    <location>
        <begin position="156"/>
        <end position="175"/>
    </location>
</feature>
<proteinExistence type="predicted"/>
<dbReference type="SMART" id="SM00303">
    <property type="entry name" value="GPS"/>
    <property type="match status" value="1"/>
</dbReference>
<evidence type="ECO:0000256" key="4">
    <source>
        <dbReference type="ARBA" id="ARBA00023136"/>
    </source>
</evidence>
<dbReference type="PANTHER" id="PTHR12011">
    <property type="entry name" value="ADHESION G-PROTEIN COUPLED RECEPTOR"/>
    <property type="match status" value="1"/>
</dbReference>
<evidence type="ECO:0000256" key="6">
    <source>
        <dbReference type="SAM" id="MobiDB-lite"/>
    </source>
</evidence>
<dbReference type="Proteomes" id="UP000677054">
    <property type="component" value="Unassembled WGS sequence"/>
</dbReference>
<evidence type="ECO:0000256" key="3">
    <source>
        <dbReference type="ARBA" id="ARBA00022989"/>
    </source>
</evidence>
<dbReference type="PROSITE" id="PS50261">
    <property type="entry name" value="G_PROTEIN_RECEP_F2_4"/>
    <property type="match status" value="1"/>
</dbReference>
<feature type="transmembrane region" description="Helical" evidence="7">
    <location>
        <begin position="119"/>
        <end position="144"/>
    </location>
</feature>
<evidence type="ECO:0000313" key="11">
    <source>
        <dbReference type="Proteomes" id="UP000677054"/>
    </source>
</evidence>
<evidence type="ECO:0000256" key="1">
    <source>
        <dbReference type="ARBA" id="ARBA00004141"/>
    </source>
</evidence>
<dbReference type="PRINTS" id="PR00249">
    <property type="entry name" value="GPCRSECRETIN"/>
</dbReference>
<keyword evidence="3 7" id="KW-1133">Transmembrane helix</keyword>
<dbReference type="InterPro" id="IPR000203">
    <property type="entry name" value="GPS"/>
</dbReference>
<protein>
    <submittedName>
        <fullName evidence="10">Uncharacterized protein</fullName>
    </submittedName>
</protein>
<feature type="compositionally biased region" description="Pro residues" evidence="6">
    <location>
        <begin position="323"/>
        <end position="335"/>
    </location>
</feature>
<dbReference type="EMBL" id="LR903895">
    <property type="protein sequence ID" value="CAD7252387.1"/>
    <property type="molecule type" value="Genomic_DNA"/>
</dbReference>
<dbReference type="InterPro" id="IPR017981">
    <property type="entry name" value="GPCR_2-like_7TM"/>
</dbReference>
<dbReference type="Pfam" id="PF01825">
    <property type="entry name" value="GPS"/>
    <property type="match status" value="1"/>
</dbReference>
<sequence>MKTGAFSEPDHVRLNPRSENWTTECVYWDETASNWSTNGCERLELNETFTRCSCNHLTNFAVLLDMRGSTDSSSSELPWQGIRLRTRPVYLFICTLVSGYGTIRETGRPPAVKPEPVNIILRTLTILGSSISIVCLVLSAMVFATVRGIQPERATVHLNLSICLLLSQVILLAGLDRTENETGCGIVAGLLHFWLLASFAWMLVEGVQIYLLLYKVFGTGSSSVLPYALFAYGVPMGIVIVTASVTQGTVYGTKNYCWLSLDDGGIWAFAGPAAIILLGESRRVRNKKGKGRLKEESERRGAETKGFWLSGQKPFVRRGQNTHPPPPRHSQWPPL</sequence>